<dbReference type="AlphaFoldDB" id="A0A100VPN6"/>
<name>A0A100VPN6_PAEAM</name>
<reference evidence="2" key="2">
    <citation type="submission" date="2016-01" db="EMBL/GenBank/DDBJ databases">
        <title>Draft Genome Sequence of Paenibacillus amylolyticus Heshi-A3 that Was Isolated from Fermented Rice Bran with Aging Salted Mackerel, Which Was Named Heshiko as Traditional Fermented Seafood in Japan.</title>
        <authorList>
            <person name="Akuzawa S."/>
            <person name="Nakagawa J."/>
            <person name="Kanekatsu T."/>
            <person name="Kubota E."/>
            <person name="Ohtake R."/>
            <person name="Suzuki T."/>
            <person name="Kanesaki Y."/>
        </authorList>
    </citation>
    <scope>NUCLEOTIDE SEQUENCE [LARGE SCALE GENOMIC DNA]</scope>
    <source>
        <strain evidence="2">Heshi-A3</strain>
    </source>
</reference>
<dbReference type="Proteomes" id="UP000069697">
    <property type="component" value="Unassembled WGS sequence"/>
</dbReference>
<organism evidence="1 2">
    <name type="scientific">Paenibacillus amylolyticus</name>
    <dbReference type="NCBI Taxonomy" id="1451"/>
    <lineage>
        <taxon>Bacteria</taxon>
        <taxon>Bacillati</taxon>
        <taxon>Bacillota</taxon>
        <taxon>Bacilli</taxon>
        <taxon>Bacillales</taxon>
        <taxon>Paenibacillaceae</taxon>
        <taxon>Paenibacillus</taxon>
    </lineage>
</organism>
<sequence length="203" mass="23836">MHSEFELKVLSEIDSMKNEIDTLKQAVFNLNEKMKKTHKVLDTPNDKTERMSINSVRDYIKGQLINRNTKLRFTNGNRAIGKLTISNGVSIIEKIMIRASKSFREKEGYPSGWFTIHRDQLEQYDLFFLVVKDFRGELYTLIMNENEINNWVGHKSTDSNGNYHFYVNLIQGKWIDDREGEYDCTSYYNNWGLIENMLQKGEG</sequence>
<dbReference type="EMBL" id="BCNV01000003">
    <property type="protein sequence ID" value="GAS83753.1"/>
    <property type="molecule type" value="Genomic_DNA"/>
</dbReference>
<gene>
    <name evidence="1" type="ORF">PAHA3_3843</name>
</gene>
<accession>A0A100VPN6</accession>
<dbReference type="RefSeq" id="WP_062836269.1">
    <property type="nucleotide sequence ID" value="NZ_BCNV01000003.1"/>
</dbReference>
<comment type="caution">
    <text evidence="1">The sequence shown here is derived from an EMBL/GenBank/DDBJ whole genome shotgun (WGS) entry which is preliminary data.</text>
</comment>
<reference evidence="1 2" key="1">
    <citation type="journal article" date="2016" name="Genome Announc.">
        <title>Draft Genome Sequence of Paenibacillus amylolyticus Heshi-A3, Isolated from Fermented Rice Bran in a Japanese Fermented Seafood Dish.</title>
        <authorList>
            <person name="Akuzawa S."/>
            <person name="Nagaoka J."/>
            <person name="Kanekatsu M."/>
            <person name="Kubota E."/>
            <person name="Ohtake R."/>
            <person name="Suzuki T."/>
            <person name="Kanesaki Y."/>
        </authorList>
    </citation>
    <scope>NUCLEOTIDE SEQUENCE [LARGE SCALE GENOMIC DNA]</scope>
    <source>
        <strain evidence="1 2">Heshi-A3</strain>
    </source>
</reference>
<evidence type="ECO:0000313" key="2">
    <source>
        <dbReference type="Proteomes" id="UP000069697"/>
    </source>
</evidence>
<evidence type="ECO:0000313" key="1">
    <source>
        <dbReference type="EMBL" id="GAS83753.1"/>
    </source>
</evidence>
<proteinExistence type="predicted"/>
<protein>
    <submittedName>
        <fullName evidence="1">Uncharacterized protein</fullName>
    </submittedName>
</protein>